<proteinExistence type="predicted"/>
<keyword evidence="3" id="KW-1185">Reference proteome</keyword>
<feature type="non-terminal residue" evidence="2">
    <location>
        <position position="1"/>
    </location>
</feature>
<feature type="non-terminal residue" evidence="2">
    <location>
        <position position="125"/>
    </location>
</feature>
<organism evidence="2 3">
    <name type="scientific">Taxus chinensis</name>
    <name type="common">Chinese yew</name>
    <name type="synonym">Taxus wallichiana var. chinensis</name>
    <dbReference type="NCBI Taxonomy" id="29808"/>
    <lineage>
        <taxon>Eukaryota</taxon>
        <taxon>Viridiplantae</taxon>
        <taxon>Streptophyta</taxon>
        <taxon>Embryophyta</taxon>
        <taxon>Tracheophyta</taxon>
        <taxon>Spermatophyta</taxon>
        <taxon>Pinopsida</taxon>
        <taxon>Pinidae</taxon>
        <taxon>Conifers II</taxon>
        <taxon>Cupressales</taxon>
        <taxon>Taxaceae</taxon>
        <taxon>Taxus</taxon>
    </lineage>
</organism>
<evidence type="ECO:0000256" key="1">
    <source>
        <dbReference type="SAM" id="MobiDB-lite"/>
    </source>
</evidence>
<evidence type="ECO:0000313" key="3">
    <source>
        <dbReference type="Proteomes" id="UP000824469"/>
    </source>
</evidence>
<feature type="region of interest" description="Disordered" evidence="1">
    <location>
        <begin position="74"/>
        <end position="94"/>
    </location>
</feature>
<accession>A0AA38LCE3</accession>
<dbReference type="EMBL" id="JAHRHJ020000004">
    <property type="protein sequence ID" value="KAH9319714.1"/>
    <property type="molecule type" value="Genomic_DNA"/>
</dbReference>
<feature type="region of interest" description="Disordered" evidence="1">
    <location>
        <begin position="11"/>
        <end position="31"/>
    </location>
</feature>
<dbReference type="AlphaFoldDB" id="A0AA38LCE3"/>
<protein>
    <submittedName>
        <fullName evidence="2">Uncharacterized protein</fullName>
    </submittedName>
</protein>
<name>A0AA38LCE3_TAXCH</name>
<dbReference type="Proteomes" id="UP000824469">
    <property type="component" value="Unassembled WGS sequence"/>
</dbReference>
<feature type="compositionally biased region" description="Basic and acidic residues" evidence="1">
    <location>
        <begin position="11"/>
        <end position="25"/>
    </location>
</feature>
<sequence length="125" mass="14071">EFVGLWLYPNRWDKSPEEGRGEPESISKWQNQGARESCGLSLSQKQVWETRRVAGGLRERVTVARLVIRNCRGEGKEEDQQLQARNEGSGLKGDKDVPFSAAQVLYTKELLDGSNLTTSCFKLLT</sequence>
<gene>
    <name evidence="2" type="ORF">KI387_021483</name>
</gene>
<comment type="caution">
    <text evidence="2">The sequence shown here is derived from an EMBL/GenBank/DDBJ whole genome shotgun (WGS) entry which is preliminary data.</text>
</comment>
<evidence type="ECO:0000313" key="2">
    <source>
        <dbReference type="EMBL" id="KAH9319714.1"/>
    </source>
</evidence>
<reference evidence="2 3" key="1">
    <citation type="journal article" date="2021" name="Nat. Plants">
        <title>The Taxus genome provides insights into paclitaxel biosynthesis.</title>
        <authorList>
            <person name="Xiong X."/>
            <person name="Gou J."/>
            <person name="Liao Q."/>
            <person name="Li Y."/>
            <person name="Zhou Q."/>
            <person name="Bi G."/>
            <person name="Li C."/>
            <person name="Du R."/>
            <person name="Wang X."/>
            <person name="Sun T."/>
            <person name="Guo L."/>
            <person name="Liang H."/>
            <person name="Lu P."/>
            <person name="Wu Y."/>
            <person name="Zhang Z."/>
            <person name="Ro D.K."/>
            <person name="Shang Y."/>
            <person name="Huang S."/>
            <person name="Yan J."/>
        </authorList>
    </citation>
    <scope>NUCLEOTIDE SEQUENCE [LARGE SCALE GENOMIC DNA]</scope>
    <source>
        <strain evidence="2">Ta-2019</strain>
    </source>
</reference>